<gene>
    <name evidence="1" type="ORF">LCGC14_1020880</name>
</gene>
<evidence type="ECO:0000313" key="1">
    <source>
        <dbReference type="EMBL" id="KKN11995.1"/>
    </source>
</evidence>
<reference evidence="1" key="1">
    <citation type="journal article" date="2015" name="Nature">
        <title>Complex archaea that bridge the gap between prokaryotes and eukaryotes.</title>
        <authorList>
            <person name="Spang A."/>
            <person name="Saw J.H."/>
            <person name="Jorgensen S.L."/>
            <person name="Zaremba-Niedzwiedzka K."/>
            <person name="Martijn J."/>
            <person name="Lind A.E."/>
            <person name="van Eijk R."/>
            <person name="Schleper C."/>
            <person name="Guy L."/>
            <person name="Ettema T.J."/>
        </authorList>
    </citation>
    <scope>NUCLEOTIDE SEQUENCE</scope>
</reference>
<name>A0A0F9MXJ1_9ZZZZ</name>
<sequence>MNNRKTLKVRRYKVGYEVRTELVDGSKYGRDDFEKRSAYTTTGDFIGDPKWAWRLFNRFGVTELEKTDAEHSVCSIGFNSDKQKWYGWSHRAMHGFGVGDEVKEGDVCAESGWIDEYLEAHPEEDKSLPVGFKAQSLDDAKSMAIAFAEGVS</sequence>
<comment type="caution">
    <text evidence="1">The sequence shown here is derived from an EMBL/GenBank/DDBJ whole genome shotgun (WGS) entry which is preliminary data.</text>
</comment>
<accession>A0A0F9MXJ1</accession>
<proteinExistence type="predicted"/>
<dbReference type="InterPro" id="IPR057386">
    <property type="entry name" value="Tad6-like"/>
</dbReference>
<protein>
    <submittedName>
        <fullName evidence="1">Uncharacterized protein</fullName>
    </submittedName>
</protein>
<dbReference type="Pfam" id="PF25188">
    <property type="entry name" value="Tad6"/>
    <property type="match status" value="1"/>
</dbReference>
<dbReference type="AlphaFoldDB" id="A0A0F9MXJ1"/>
<organism evidence="1">
    <name type="scientific">marine sediment metagenome</name>
    <dbReference type="NCBI Taxonomy" id="412755"/>
    <lineage>
        <taxon>unclassified sequences</taxon>
        <taxon>metagenomes</taxon>
        <taxon>ecological metagenomes</taxon>
    </lineage>
</organism>
<dbReference type="EMBL" id="LAZR01004079">
    <property type="protein sequence ID" value="KKN11995.1"/>
    <property type="molecule type" value="Genomic_DNA"/>
</dbReference>